<comment type="similarity">
    <text evidence="1">Belongs to the enoyl-CoA hydratase/isomerase family.</text>
</comment>
<dbReference type="InterPro" id="IPR001753">
    <property type="entry name" value="Enoyl-CoA_hydra/iso"/>
</dbReference>
<protein>
    <submittedName>
        <fullName evidence="3">Enoyl-CoA hydratase</fullName>
    </submittedName>
</protein>
<dbReference type="Pfam" id="PF00378">
    <property type="entry name" value="ECH_1"/>
    <property type="match status" value="2"/>
</dbReference>
<evidence type="ECO:0000313" key="4">
    <source>
        <dbReference type="Proteomes" id="UP000188836"/>
    </source>
</evidence>
<evidence type="ECO:0000256" key="2">
    <source>
        <dbReference type="SAM" id="MobiDB-lite"/>
    </source>
</evidence>
<gene>
    <name evidence="3" type="ORF">B0T46_02580</name>
</gene>
<name>A0A1V2TKJ5_9NOCA</name>
<feature type="compositionally biased region" description="Basic and acidic residues" evidence="2">
    <location>
        <begin position="327"/>
        <end position="340"/>
    </location>
</feature>
<dbReference type="OrthoDB" id="3206737at2"/>
<sequence length="354" mass="38380">MPDYEHHSGTRPAAWYEGLTEGPESLFAGREEAEKSSEPGGYRTLTYEVTGRVARITFNRPERGNAITADTPVELAAAVERADLDPNVHVILVSGRGKGFCGGYDLSIFAENPAAAGGEASEMRGTVLDPMVQMRNHNPFGTWDPMIDYQMMSRFNRGFSSLLYANKPTVAKLHGFAVAGGTDIALYADQIICAADTKIGYPPARVWGIPAAGMWAHRLGDQRAKRLLLTGDCLTGTQAQEWGLAVEAPPADQLDERTEALVERIARVPVNQLIMAKLALNSALLAQGVANSGMISTVFDGISRHTPEGYSFQLRSATVGFREAVRERDEPFGDWKRTRTDGTAAPVPEDPQGS</sequence>
<evidence type="ECO:0000256" key="1">
    <source>
        <dbReference type="ARBA" id="ARBA00005254"/>
    </source>
</evidence>
<keyword evidence="4" id="KW-1185">Reference proteome</keyword>
<reference evidence="3 4" key="1">
    <citation type="journal article" date="2016" name="Antonie Van Leeuwenhoek">
        <title>Nocardia donostiensis sp. nov., isolated from human respiratory specimens.</title>
        <authorList>
            <person name="Ercibengoa M."/>
            <person name="Bell M."/>
            <person name="Marimon J.M."/>
            <person name="Humrighouse B."/>
            <person name="Klenk H.P."/>
            <person name="Potter G."/>
            <person name="Perez-Trallero E."/>
        </authorList>
    </citation>
    <scope>NUCLEOTIDE SEQUENCE [LARGE SCALE GENOMIC DNA]</scope>
    <source>
        <strain evidence="3 4">X1655</strain>
    </source>
</reference>
<dbReference type="GO" id="GO:0003824">
    <property type="term" value="F:catalytic activity"/>
    <property type="evidence" value="ECO:0007669"/>
    <property type="project" value="UniProtKB-ARBA"/>
</dbReference>
<dbReference type="CDD" id="cd06558">
    <property type="entry name" value="crotonase-like"/>
    <property type="match status" value="1"/>
</dbReference>
<feature type="region of interest" description="Disordered" evidence="2">
    <location>
        <begin position="327"/>
        <end position="354"/>
    </location>
</feature>
<dbReference type="Gene3D" id="3.90.226.10">
    <property type="entry name" value="2-enoyl-CoA Hydratase, Chain A, domain 1"/>
    <property type="match status" value="1"/>
</dbReference>
<dbReference type="Proteomes" id="UP000188836">
    <property type="component" value="Unassembled WGS sequence"/>
</dbReference>
<dbReference type="InterPro" id="IPR029045">
    <property type="entry name" value="ClpP/crotonase-like_dom_sf"/>
</dbReference>
<dbReference type="PANTHER" id="PTHR43802">
    <property type="entry name" value="ENOYL-COA HYDRATASE"/>
    <property type="match status" value="1"/>
</dbReference>
<dbReference type="STRING" id="1538463.B0T36_06660"/>
<accession>A0A1V2TKJ5</accession>
<dbReference type="SUPFAM" id="SSF52096">
    <property type="entry name" value="ClpP/crotonase"/>
    <property type="match status" value="1"/>
</dbReference>
<dbReference type="NCBIfam" id="NF006128">
    <property type="entry name" value="PRK08272.1"/>
    <property type="match status" value="1"/>
</dbReference>
<comment type="caution">
    <text evidence="3">The sequence shown here is derived from an EMBL/GenBank/DDBJ whole genome shotgun (WGS) entry which is preliminary data.</text>
</comment>
<organism evidence="3 4">
    <name type="scientific">Nocardia donostiensis</name>
    <dbReference type="NCBI Taxonomy" id="1538463"/>
    <lineage>
        <taxon>Bacteria</taxon>
        <taxon>Bacillati</taxon>
        <taxon>Actinomycetota</taxon>
        <taxon>Actinomycetes</taxon>
        <taxon>Mycobacteriales</taxon>
        <taxon>Nocardiaceae</taxon>
        <taxon>Nocardia</taxon>
    </lineage>
</organism>
<dbReference type="PANTHER" id="PTHR43802:SF1">
    <property type="entry name" value="IP11341P-RELATED"/>
    <property type="match status" value="1"/>
</dbReference>
<proteinExistence type="inferred from homology"/>
<dbReference type="EMBL" id="MUMY01000002">
    <property type="protein sequence ID" value="ONM50012.1"/>
    <property type="molecule type" value="Genomic_DNA"/>
</dbReference>
<evidence type="ECO:0000313" key="3">
    <source>
        <dbReference type="EMBL" id="ONM50012.1"/>
    </source>
</evidence>
<dbReference type="AlphaFoldDB" id="A0A1V2TKJ5"/>